<feature type="transmembrane region" description="Helical" evidence="1">
    <location>
        <begin position="63"/>
        <end position="81"/>
    </location>
</feature>
<name>A0ABS4MDT7_9LACO</name>
<gene>
    <name evidence="3" type="ORF">J2Z60_001027</name>
</gene>
<feature type="transmembrane region" description="Helical" evidence="1">
    <location>
        <begin position="180"/>
        <end position="198"/>
    </location>
</feature>
<dbReference type="InterPro" id="IPR006976">
    <property type="entry name" value="VanZ-like"/>
</dbReference>
<feature type="transmembrane region" description="Helical" evidence="1">
    <location>
        <begin position="121"/>
        <end position="142"/>
    </location>
</feature>
<dbReference type="RefSeq" id="WP_209686592.1">
    <property type="nucleotide sequence ID" value="NZ_JAGGLU010000004.1"/>
</dbReference>
<evidence type="ECO:0000256" key="1">
    <source>
        <dbReference type="SAM" id="Phobius"/>
    </source>
</evidence>
<evidence type="ECO:0000259" key="2">
    <source>
        <dbReference type="Pfam" id="PF04892"/>
    </source>
</evidence>
<feature type="transmembrane region" description="Helical" evidence="1">
    <location>
        <begin position="154"/>
        <end position="174"/>
    </location>
</feature>
<keyword evidence="1" id="KW-0812">Transmembrane</keyword>
<evidence type="ECO:0000313" key="3">
    <source>
        <dbReference type="EMBL" id="MBP2057855.1"/>
    </source>
</evidence>
<dbReference type="PANTHER" id="PTHR36834:SF1">
    <property type="entry name" value="INTEGRAL MEMBRANE PROTEIN"/>
    <property type="match status" value="1"/>
</dbReference>
<comment type="caution">
    <text evidence="3">The sequence shown here is derived from an EMBL/GenBank/DDBJ whole genome shotgun (WGS) entry which is preliminary data.</text>
</comment>
<evidence type="ECO:0000313" key="4">
    <source>
        <dbReference type="Proteomes" id="UP001519292"/>
    </source>
</evidence>
<feature type="transmembrane region" description="Helical" evidence="1">
    <location>
        <begin position="35"/>
        <end position="51"/>
    </location>
</feature>
<keyword evidence="4" id="KW-1185">Reference proteome</keyword>
<dbReference type="EMBL" id="JAGGLU010000004">
    <property type="protein sequence ID" value="MBP2057855.1"/>
    <property type="molecule type" value="Genomic_DNA"/>
</dbReference>
<keyword evidence="1" id="KW-0472">Membrane</keyword>
<organism evidence="3 4">
    <name type="scientific">Lactobacillus colini</name>
    <dbReference type="NCBI Taxonomy" id="1819254"/>
    <lineage>
        <taxon>Bacteria</taxon>
        <taxon>Bacillati</taxon>
        <taxon>Bacillota</taxon>
        <taxon>Bacilli</taxon>
        <taxon>Lactobacillales</taxon>
        <taxon>Lactobacillaceae</taxon>
        <taxon>Lactobacillus</taxon>
    </lineage>
</organism>
<accession>A0ABS4MDT7</accession>
<feature type="domain" description="VanZ-like" evidence="2">
    <location>
        <begin position="68"/>
        <end position="197"/>
    </location>
</feature>
<sequence>MLFLQPLYDMITHALAGRINHFALIKLIFYSLDKTLFYFLIFVVLRLLWLLTVRRRRSIRSEVAVWLFTFYFILLLMLTTFRDTYFPWQLTFNFHRNLSDVNLIFMKETFKLVHGASKLDFFYNSFGNIAWFVPYGLLMPIILRKRYCFWKVTFLGMFTSIGIEALQFILMTGVSDIDDVSFNVCGTIVGYILYRVILHYHKQFV</sequence>
<proteinExistence type="predicted"/>
<dbReference type="Proteomes" id="UP001519292">
    <property type="component" value="Unassembled WGS sequence"/>
</dbReference>
<dbReference type="InterPro" id="IPR053150">
    <property type="entry name" value="Teicoplanin_resist-assoc"/>
</dbReference>
<dbReference type="PANTHER" id="PTHR36834">
    <property type="entry name" value="MEMBRANE PROTEIN-RELATED"/>
    <property type="match status" value="1"/>
</dbReference>
<keyword evidence="1" id="KW-1133">Transmembrane helix</keyword>
<dbReference type="Pfam" id="PF04892">
    <property type="entry name" value="VanZ"/>
    <property type="match status" value="1"/>
</dbReference>
<protein>
    <submittedName>
        <fullName evidence="3">Glycopeptide antibiotics resistance protein</fullName>
    </submittedName>
</protein>
<reference evidence="3 4" key="1">
    <citation type="submission" date="2021-03" db="EMBL/GenBank/DDBJ databases">
        <title>Genomic Encyclopedia of Type Strains, Phase IV (KMG-IV): sequencing the most valuable type-strain genomes for metagenomic binning, comparative biology and taxonomic classification.</title>
        <authorList>
            <person name="Goeker M."/>
        </authorList>
    </citation>
    <scope>NUCLEOTIDE SEQUENCE [LARGE SCALE GENOMIC DNA]</scope>
    <source>
        <strain evidence="3 4">DSM 101872</strain>
    </source>
</reference>